<dbReference type="EMBL" id="JAQMJO010000004">
    <property type="protein sequence ID" value="MDB8606137.1"/>
    <property type="molecule type" value="Genomic_DNA"/>
</dbReference>
<sequence length="445" mass="52611">MKFEYEGVFFIGWVIRLVIFQQVSNYKFKVRHLFIIPILFTLVEYFFYDIVFWGEFFFLPLIVLFIKTKKHWSWVQSLFYCFFTLAIYEIFSSLSSLYFQFVFKISETTLENNVWLDWIPTLLSFPLYVLFLKLVRIDLNTLSREIKNNKLTKIVNLFTMTMILYYTSSYILLSIPTLEHAGWISFNIEDIYINRVIIYSYFPIFLGFLLYIQYLVKENINRELEKIKDSQISSMSIYSEHIESLYKEIKSFRHDYTNILVSLNESIKNRDIDGIESIYNSVLLDSDKTFYNTHYDIANLVNLEDLAMKSIVSAKMFEAQSKGIRLSIEIEKVIKAPASIDSIDLLKLLAIFLDNAIEASLESASPELSFVYFQEENRKIMIIENSTKQERINTKAIFNYGYSTKGNGRGIGLANVYEILSTYSRVYLKTYSNEYKFRQELVFED</sequence>
<evidence type="ECO:0000313" key="3">
    <source>
        <dbReference type="EMBL" id="MDB8606137.1"/>
    </source>
</evidence>
<proteinExistence type="predicted"/>
<dbReference type="Pfam" id="PF14501">
    <property type="entry name" value="HATPase_c_5"/>
    <property type="match status" value="1"/>
</dbReference>
<dbReference type="PANTHER" id="PTHR40448:SF1">
    <property type="entry name" value="TWO-COMPONENT SENSOR HISTIDINE KINASE"/>
    <property type="match status" value="1"/>
</dbReference>
<keyword evidence="1" id="KW-1133">Transmembrane helix</keyword>
<feature type="transmembrane region" description="Helical" evidence="1">
    <location>
        <begin position="78"/>
        <end position="103"/>
    </location>
</feature>
<evidence type="ECO:0000259" key="2">
    <source>
        <dbReference type="Pfam" id="PF14501"/>
    </source>
</evidence>
<feature type="transmembrane region" description="Helical" evidence="1">
    <location>
        <begin position="196"/>
        <end position="216"/>
    </location>
</feature>
<dbReference type="InterPro" id="IPR036890">
    <property type="entry name" value="HATPase_C_sf"/>
</dbReference>
<accession>A0AB35IVE5</accession>
<feature type="transmembrane region" description="Helical" evidence="1">
    <location>
        <begin position="155"/>
        <end position="176"/>
    </location>
</feature>
<dbReference type="InterPro" id="IPR032834">
    <property type="entry name" value="NatK-like_C"/>
</dbReference>
<protein>
    <submittedName>
        <fullName evidence="3">GHKL domain-containing protein</fullName>
    </submittedName>
</protein>
<keyword evidence="1" id="KW-0472">Membrane</keyword>
<feature type="transmembrane region" description="Helical" evidence="1">
    <location>
        <begin position="45"/>
        <end position="66"/>
    </location>
</feature>
<comment type="caution">
    <text evidence="3">The sequence shown here is derived from an EMBL/GenBank/DDBJ whole genome shotgun (WGS) entry which is preliminary data.</text>
</comment>
<evidence type="ECO:0000313" key="4">
    <source>
        <dbReference type="Proteomes" id="UP001212483"/>
    </source>
</evidence>
<feature type="transmembrane region" description="Helical" evidence="1">
    <location>
        <begin position="115"/>
        <end position="135"/>
    </location>
</feature>
<dbReference type="Proteomes" id="UP001212483">
    <property type="component" value="Unassembled WGS sequence"/>
</dbReference>
<dbReference type="GO" id="GO:0042802">
    <property type="term" value="F:identical protein binding"/>
    <property type="evidence" value="ECO:0007669"/>
    <property type="project" value="TreeGrafter"/>
</dbReference>
<gene>
    <name evidence="3" type="ORF">PNU22_06560</name>
</gene>
<feature type="transmembrane region" description="Helical" evidence="1">
    <location>
        <begin position="7"/>
        <end position="25"/>
    </location>
</feature>
<feature type="domain" description="Sensor histidine kinase NatK-like C-terminal" evidence="2">
    <location>
        <begin position="342"/>
        <end position="443"/>
    </location>
</feature>
<dbReference type="PANTHER" id="PTHR40448">
    <property type="entry name" value="TWO-COMPONENT SENSOR HISTIDINE KINASE"/>
    <property type="match status" value="1"/>
</dbReference>
<evidence type="ECO:0000256" key="1">
    <source>
        <dbReference type="SAM" id="Phobius"/>
    </source>
</evidence>
<dbReference type="Gene3D" id="3.30.565.10">
    <property type="entry name" value="Histidine kinase-like ATPase, C-terminal domain"/>
    <property type="match status" value="1"/>
</dbReference>
<dbReference type="SUPFAM" id="SSF55874">
    <property type="entry name" value="ATPase domain of HSP90 chaperone/DNA topoisomerase II/histidine kinase"/>
    <property type="match status" value="1"/>
</dbReference>
<dbReference type="RefSeq" id="WP_155212191.1">
    <property type="nucleotide sequence ID" value="NZ_CP145860.1"/>
</dbReference>
<keyword evidence="1" id="KW-0812">Transmembrane</keyword>
<name>A0AB35IVE5_STRSL</name>
<reference evidence="3" key="1">
    <citation type="submission" date="2023-01" db="EMBL/GenBank/DDBJ databases">
        <title>Human gut microbiome strain richness.</title>
        <authorList>
            <person name="Chen-Liaw A."/>
        </authorList>
    </citation>
    <scope>NUCLEOTIDE SEQUENCE</scope>
    <source>
        <strain evidence="3">1001283st1_B9_1001283B150217_161031</strain>
    </source>
</reference>
<dbReference type="AlphaFoldDB" id="A0AB35IVE5"/>
<organism evidence="3 4">
    <name type="scientific">Streptococcus salivarius</name>
    <dbReference type="NCBI Taxonomy" id="1304"/>
    <lineage>
        <taxon>Bacteria</taxon>
        <taxon>Bacillati</taxon>
        <taxon>Bacillota</taxon>
        <taxon>Bacilli</taxon>
        <taxon>Lactobacillales</taxon>
        <taxon>Streptococcaceae</taxon>
        <taxon>Streptococcus</taxon>
    </lineage>
</organism>